<dbReference type="AlphaFoldDB" id="A0AAD5VJ96"/>
<proteinExistence type="predicted"/>
<organism evidence="2 3">
    <name type="scientific">Leucocoprinus birnbaumii</name>
    <dbReference type="NCBI Taxonomy" id="56174"/>
    <lineage>
        <taxon>Eukaryota</taxon>
        <taxon>Fungi</taxon>
        <taxon>Dikarya</taxon>
        <taxon>Basidiomycota</taxon>
        <taxon>Agaricomycotina</taxon>
        <taxon>Agaricomycetes</taxon>
        <taxon>Agaricomycetidae</taxon>
        <taxon>Agaricales</taxon>
        <taxon>Agaricineae</taxon>
        <taxon>Agaricaceae</taxon>
        <taxon>Leucocoprinus</taxon>
    </lineage>
</organism>
<dbReference type="EMBL" id="JANIEX010001026">
    <property type="protein sequence ID" value="KAJ3561291.1"/>
    <property type="molecule type" value="Genomic_DNA"/>
</dbReference>
<keyword evidence="3" id="KW-1185">Reference proteome</keyword>
<sequence>MHQCIHSGKTCVPHPSRKKFVCMPCDGKKKKCVLLSAGELAGGVGNGEMLGLLRRIADGIDEGNRLLRRLVKGKGKQRAQELDEEDGEGETEGEAEGAEPPET</sequence>
<feature type="compositionally biased region" description="Acidic residues" evidence="1">
    <location>
        <begin position="82"/>
        <end position="103"/>
    </location>
</feature>
<evidence type="ECO:0000313" key="2">
    <source>
        <dbReference type="EMBL" id="KAJ3561291.1"/>
    </source>
</evidence>
<name>A0AAD5VJ96_9AGAR</name>
<accession>A0AAD5VJ96</accession>
<gene>
    <name evidence="2" type="ORF">NP233_g10286</name>
</gene>
<dbReference type="Proteomes" id="UP001213000">
    <property type="component" value="Unassembled WGS sequence"/>
</dbReference>
<protein>
    <submittedName>
        <fullName evidence="2">Uncharacterized protein</fullName>
    </submittedName>
</protein>
<feature type="region of interest" description="Disordered" evidence="1">
    <location>
        <begin position="72"/>
        <end position="103"/>
    </location>
</feature>
<evidence type="ECO:0000256" key="1">
    <source>
        <dbReference type="SAM" id="MobiDB-lite"/>
    </source>
</evidence>
<evidence type="ECO:0000313" key="3">
    <source>
        <dbReference type="Proteomes" id="UP001213000"/>
    </source>
</evidence>
<reference evidence="2" key="1">
    <citation type="submission" date="2022-07" db="EMBL/GenBank/DDBJ databases">
        <title>Genome Sequence of Leucocoprinus birnbaumii.</title>
        <authorList>
            <person name="Buettner E."/>
        </authorList>
    </citation>
    <scope>NUCLEOTIDE SEQUENCE</scope>
    <source>
        <strain evidence="2">VT141</strain>
    </source>
</reference>
<comment type="caution">
    <text evidence="2">The sequence shown here is derived from an EMBL/GenBank/DDBJ whole genome shotgun (WGS) entry which is preliminary data.</text>
</comment>